<sequence>MFNPLLTAFVCAADCGSFTKAADALFISPTAVMKQINALEDHLGLELFQRTSHGVILTAAGKQIYEDAKFLFEYSRQSVANARRMTEQNERLFCVGTSMLNPARPFMELWYRISRDFSDYKLHLVPFEDNHEGILKEISQLGKKFDFLIGVCDSKMWLHQCNLLPLGRYRKMCAVPREHRLAGKRSLEISDLYGETLMMVAEGDSGVNDFIRNDLTRNHPAIKIEDTPHFYDISVFNRCAETGHVLLTLECWQDVHPALVTLPVNWDYSIPYGLMYALNPPEDVHRFVHAAAKLQQAANAPQSDGRA</sequence>
<keyword evidence="3" id="KW-0238">DNA-binding</keyword>
<dbReference type="Proteomes" id="UP000824250">
    <property type="component" value="Unassembled WGS sequence"/>
</dbReference>
<dbReference type="SUPFAM" id="SSF53850">
    <property type="entry name" value="Periplasmic binding protein-like II"/>
    <property type="match status" value="1"/>
</dbReference>
<dbReference type="AlphaFoldDB" id="A0A9D1A5J2"/>
<dbReference type="InterPro" id="IPR000847">
    <property type="entry name" value="LysR_HTH_N"/>
</dbReference>
<evidence type="ECO:0000256" key="1">
    <source>
        <dbReference type="ARBA" id="ARBA00009437"/>
    </source>
</evidence>
<organism evidence="6 7">
    <name type="scientific">Candidatus Copromonas faecavium</name>
    <name type="common">nom. illeg.</name>
    <dbReference type="NCBI Taxonomy" id="2840740"/>
    <lineage>
        <taxon>Bacteria</taxon>
        <taxon>Bacillati</taxon>
        <taxon>Bacillota</taxon>
        <taxon>Clostridia</taxon>
        <taxon>Lachnospirales</taxon>
        <taxon>Lachnospiraceae</taxon>
        <taxon>Candidatus Copromonas (nom. illeg.)</taxon>
    </lineage>
</organism>
<evidence type="ECO:0000256" key="3">
    <source>
        <dbReference type="ARBA" id="ARBA00023125"/>
    </source>
</evidence>
<dbReference type="FunFam" id="1.10.10.10:FF:000001">
    <property type="entry name" value="LysR family transcriptional regulator"/>
    <property type="match status" value="1"/>
</dbReference>
<dbReference type="GO" id="GO:0032993">
    <property type="term" value="C:protein-DNA complex"/>
    <property type="evidence" value="ECO:0007669"/>
    <property type="project" value="TreeGrafter"/>
</dbReference>
<dbReference type="GO" id="GO:0003677">
    <property type="term" value="F:DNA binding"/>
    <property type="evidence" value="ECO:0007669"/>
    <property type="project" value="UniProtKB-KW"/>
</dbReference>
<reference evidence="6" key="2">
    <citation type="journal article" date="2021" name="PeerJ">
        <title>Extensive microbial diversity within the chicken gut microbiome revealed by metagenomics and culture.</title>
        <authorList>
            <person name="Gilroy R."/>
            <person name="Ravi A."/>
            <person name="Getino M."/>
            <person name="Pursley I."/>
            <person name="Horton D.L."/>
            <person name="Alikhan N.F."/>
            <person name="Baker D."/>
            <person name="Gharbi K."/>
            <person name="Hall N."/>
            <person name="Watson M."/>
            <person name="Adriaenssens E.M."/>
            <person name="Foster-Nyarko E."/>
            <person name="Jarju S."/>
            <person name="Secka A."/>
            <person name="Antonio M."/>
            <person name="Oren A."/>
            <person name="Chaudhuri R.R."/>
            <person name="La Ragione R."/>
            <person name="Hildebrand F."/>
            <person name="Pallen M.J."/>
        </authorList>
    </citation>
    <scope>NUCLEOTIDE SEQUENCE</scope>
    <source>
        <strain evidence="6">CHK180-2868</strain>
    </source>
</reference>
<name>A0A9D1A5J2_9FIRM</name>
<reference evidence="6" key="1">
    <citation type="submission" date="2020-10" db="EMBL/GenBank/DDBJ databases">
        <authorList>
            <person name="Gilroy R."/>
        </authorList>
    </citation>
    <scope>NUCLEOTIDE SEQUENCE</scope>
    <source>
        <strain evidence="6">CHK180-2868</strain>
    </source>
</reference>
<evidence type="ECO:0000313" key="6">
    <source>
        <dbReference type="EMBL" id="HIR06007.1"/>
    </source>
</evidence>
<dbReference type="PANTHER" id="PTHR30346">
    <property type="entry name" value="TRANSCRIPTIONAL DUAL REGULATOR HCAR-RELATED"/>
    <property type="match status" value="1"/>
</dbReference>
<evidence type="ECO:0000259" key="5">
    <source>
        <dbReference type="PROSITE" id="PS50931"/>
    </source>
</evidence>
<keyword evidence="2" id="KW-0805">Transcription regulation</keyword>
<dbReference type="PANTHER" id="PTHR30346:SF17">
    <property type="entry name" value="LYSR FAMILY TRANSCRIPTIONAL REGULATOR"/>
    <property type="match status" value="1"/>
</dbReference>
<comment type="similarity">
    <text evidence="1">Belongs to the LysR transcriptional regulatory family.</text>
</comment>
<accession>A0A9D1A5J2</accession>
<proteinExistence type="inferred from homology"/>
<dbReference type="InterPro" id="IPR036390">
    <property type="entry name" value="WH_DNA-bd_sf"/>
</dbReference>
<protein>
    <submittedName>
        <fullName evidence="6">LysR family transcriptional regulator</fullName>
    </submittedName>
</protein>
<gene>
    <name evidence="6" type="ORF">IAB28_08605</name>
</gene>
<dbReference type="EMBL" id="DVGC01000048">
    <property type="protein sequence ID" value="HIR06007.1"/>
    <property type="molecule type" value="Genomic_DNA"/>
</dbReference>
<keyword evidence="4" id="KW-0804">Transcription</keyword>
<dbReference type="Pfam" id="PF00126">
    <property type="entry name" value="HTH_1"/>
    <property type="match status" value="1"/>
</dbReference>
<feature type="domain" description="HTH lysR-type" evidence="5">
    <location>
        <begin position="1"/>
        <end position="58"/>
    </location>
</feature>
<comment type="caution">
    <text evidence="6">The sequence shown here is derived from an EMBL/GenBank/DDBJ whole genome shotgun (WGS) entry which is preliminary data.</text>
</comment>
<dbReference type="SUPFAM" id="SSF46785">
    <property type="entry name" value="Winged helix' DNA-binding domain"/>
    <property type="match status" value="1"/>
</dbReference>
<dbReference type="GO" id="GO:0003700">
    <property type="term" value="F:DNA-binding transcription factor activity"/>
    <property type="evidence" value="ECO:0007669"/>
    <property type="project" value="InterPro"/>
</dbReference>
<dbReference type="Gene3D" id="1.10.10.10">
    <property type="entry name" value="Winged helix-like DNA-binding domain superfamily/Winged helix DNA-binding domain"/>
    <property type="match status" value="1"/>
</dbReference>
<dbReference type="PRINTS" id="PR00039">
    <property type="entry name" value="HTHLYSR"/>
</dbReference>
<dbReference type="PROSITE" id="PS50931">
    <property type="entry name" value="HTH_LYSR"/>
    <property type="match status" value="1"/>
</dbReference>
<evidence type="ECO:0000256" key="2">
    <source>
        <dbReference type="ARBA" id="ARBA00023015"/>
    </source>
</evidence>
<dbReference type="InterPro" id="IPR036388">
    <property type="entry name" value="WH-like_DNA-bd_sf"/>
</dbReference>
<evidence type="ECO:0000313" key="7">
    <source>
        <dbReference type="Proteomes" id="UP000824250"/>
    </source>
</evidence>
<evidence type="ECO:0000256" key="4">
    <source>
        <dbReference type="ARBA" id="ARBA00023163"/>
    </source>
</evidence>